<dbReference type="AlphaFoldDB" id="A0A372IU95"/>
<dbReference type="Proteomes" id="UP000264702">
    <property type="component" value="Unassembled WGS sequence"/>
</dbReference>
<reference evidence="1 2" key="1">
    <citation type="submission" date="2018-08" db="EMBL/GenBank/DDBJ databases">
        <title>Acidipila sp. 4G-K13, an acidobacterium isolated from forest soil.</title>
        <authorList>
            <person name="Gao Z.-H."/>
            <person name="Qiu L.-H."/>
        </authorList>
    </citation>
    <scope>NUCLEOTIDE SEQUENCE [LARGE SCALE GENOMIC DNA]</scope>
    <source>
        <strain evidence="1 2">4G-K13</strain>
    </source>
</reference>
<dbReference type="Pfam" id="PF12088">
    <property type="entry name" value="DUF3565"/>
    <property type="match status" value="1"/>
</dbReference>
<dbReference type="EMBL" id="QVQT01000002">
    <property type="protein sequence ID" value="RFU18003.1"/>
    <property type="molecule type" value="Genomic_DNA"/>
</dbReference>
<dbReference type="OrthoDB" id="9799128at2"/>
<dbReference type="InterPro" id="IPR021948">
    <property type="entry name" value="DUF3565"/>
</dbReference>
<accession>A0A372IU95</accession>
<evidence type="ECO:0000313" key="2">
    <source>
        <dbReference type="Proteomes" id="UP000264702"/>
    </source>
</evidence>
<evidence type="ECO:0000313" key="1">
    <source>
        <dbReference type="EMBL" id="RFU18003.1"/>
    </source>
</evidence>
<name>A0A372IU95_9BACT</name>
<organism evidence="1 2">
    <name type="scientific">Paracidobacterium acidisoli</name>
    <dbReference type="NCBI Taxonomy" id="2303751"/>
    <lineage>
        <taxon>Bacteria</taxon>
        <taxon>Pseudomonadati</taxon>
        <taxon>Acidobacteriota</taxon>
        <taxon>Terriglobia</taxon>
        <taxon>Terriglobales</taxon>
        <taxon>Acidobacteriaceae</taxon>
        <taxon>Paracidobacterium</taxon>
    </lineage>
</organism>
<proteinExistence type="predicted"/>
<gene>
    <name evidence="1" type="ORF">D0Y96_07080</name>
</gene>
<protein>
    <submittedName>
        <fullName evidence="1">DUF3565 domain-containing protein</fullName>
    </submittedName>
</protein>
<keyword evidence="2" id="KW-1185">Reference proteome</keyword>
<comment type="caution">
    <text evidence="1">The sequence shown here is derived from an EMBL/GenBank/DDBJ whole genome shotgun (WGS) entry which is preliminary data.</text>
</comment>
<sequence length="74" mass="8339">MPQVITGFHQDEHGDWVADLACGHTQHVRHRPPWELRPWVVSEEGRREHLGSVLGCVKCETDEGGFPAPAKTAW</sequence>